<reference evidence="1" key="1">
    <citation type="journal article" date="2023" name="Nat. Microbiol.">
        <title>Babesia duncani multi-omics identifies virulence factors and drug targets.</title>
        <authorList>
            <person name="Singh P."/>
            <person name="Lonardi S."/>
            <person name="Liang Q."/>
            <person name="Vydyam P."/>
            <person name="Khabirova E."/>
            <person name="Fang T."/>
            <person name="Gihaz S."/>
            <person name="Thekkiniath J."/>
            <person name="Munshi M."/>
            <person name="Abel S."/>
            <person name="Ciampossin L."/>
            <person name="Batugedara G."/>
            <person name="Gupta M."/>
            <person name="Lu X.M."/>
            <person name="Lenz T."/>
            <person name="Chakravarty S."/>
            <person name="Cornillot E."/>
            <person name="Hu Y."/>
            <person name="Ma W."/>
            <person name="Gonzalez L.M."/>
            <person name="Sanchez S."/>
            <person name="Estrada K."/>
            <person name="Sanchez-Flores A."/>
            <person name="Montero E."/>
            <person name="Harb O.S."/>
            <person name="Le Roch K.G."/>
            <person name="Mamoun C.B."/>
        </authorList>
    </citation>
    <scope>NUCLEOTIDE SEQUENCE</scope>
    <source>
        <strain evidence="1">WA1</strain>
    </source>
</reference>
<name>A0AAD9PNG3_9APIC</name>
<dbReference type="Proteomes" id="UP001214638">
    <property type="component" value="Unassembled WGS sequence"/>
</dbReference>
<keyword evidence="2" id="KW-1185">Reference proteome</keyword>
<evidence type="ECO:0000313" key="2">
    <source>
        <dbReference type="Proteomes" id="UP001214638"/>
    </source>
</evidence>
<organism evidence="1 2">
    <name type="scientific">Babesia duncani</name>
    <dbReference type="NCBI Taxonomy" id="323732"/>
    <lineage>
        <taxon>Eukaryota</taxon>
        <taxon>Sar</taxon>
        <taxon>Alveolata</taxon>
        <taxon>Apicomplexa</taxon>
        <taxon>Aconoidasida</taxon>
        <taxon>Piroplasmida</taxon>
        <taxon>Babesiidae</taxon>
        <taxon>Babesia</taxon>
    </lineage>
</organism>
<proteinExistence type="predicted"/>
<gene>
    <name evidence="1" type="ORF">BdWA1_001081</name>
</gene>
<comment type="caution">
    <text evidence="1">The sequence shown here is derived from an EMBL/GenBank/DDBJ whole genome shotgun (WGS) entry which is preliminary data.</text>
</comment>
<protein>
    <submittedName>
        <fullName evidence="1">Uncharacterized protein</fullName>
    </submittedName>
</protein>
<evidence type="ECO:0000313" key="1">
    <source>
        <dbReference type="EMBL" id="KAK2198076.1"/>
    </source>
</evidence>
<dbReference type="KEGG" id="bdw:94335379"/>
<dbReference type="EMBL" id="JALLKP010000001">
    <property type="protein sequence ID" value="KAK2198076.1"/>
    <property type="molecule type" value="Genomic_DNA"/>
</dbReference>
<dbReference type="RefSeq" id="XP_067804918.1">
    <property type="nucleotide sequence ID" value="XM_067946127.1"/>
</dbReference>
<dbReference type="GeneID" id="94335379"/>
<dbReference type="AlphaFoldDB" id="A0AAD9PNG3"/>
<sequence>MGLLGDQATLLITSRVPACTSKLSPSASMDSGLFSSYRDTTSIHMQLYAMLLVLDCRFANRRLRVSLVQ</sequence>
<accession>A0AAD9PNG3</accession>